<dbReference type="GO" id="GO:0005789">
    <property type="term" value="C:endoplasmic reticulum membrane"/>
    <property type="evidence" value="ECO:0007669"/>
    <property type="project" value="UniProtKB-SubCell"/>
</dbReference>
<reference evidence="7" key="2">
    <citation type="submission" date="2025-09" db="UniProtKB">
        <authorList>
            <consortium name="Ensembl"/>
        </authorList>
    </citation>
    <scope>IDENTIFICATION</scope>
</reference>
<name>A0A8C4PY87_EPTBU</name>
<dbReference type="GeneTree" id="ENSGT00390000000417"/>
<dbReference type="Pfam" id="PF01222">
    <property type="entry name" value="ERG4_ERG24"/>
    <property type="match status" value="1"/>
</dbReference>
<dbReference type="Proteomes" id="UP000694388">
    <property type="component" value="Unplaced"/>
</dbReference>
<reference evidence="7" key="1">
    <citation type="submission" date="2025-08" db="UniProtKB">
        <authorList>
            <consortium name="Ensembl"/>
        </authorList>
    </citation>
    <scope>IDENTIFICATION</scope>
</reference>
<evidence type="ECO:0000256" key="5">
    <source>
        <dbReference type="ARBA" id="ARBA00023136"/>
    </source>
</evidence>
<evidence type="ECO:0000256" key="3">
    <source>
        <dbReference type="ARBA" id="ARBA00022692"/>
    </source>
</evidence>
<keyword evidence="6" id="KW-1207">Sterol metabolism</keyword>
<accession>A0A8C4PY87</accession>
<dbReference type="EC" id="1.3.1.70" evidence="6"/>
<feature type="transmembrane region" description="Helical" evidence="6">
    <location>
        <begin position="102"/>
        <end position="120"/>
    </location>
</feature>
<evidence type="ECO:0000313" key="8">
    <source>
        <dbReference type="Proteomes" id="UP000694388"/>
    </source>
</evidence>
<dbReference type="PANTHER" id="PTHR21257:SF52">
    <property type="entry name" value="DELTA(14)-STEROL REDUCTASE TM7SF2"/>
    <property type="match status" value="1"/>
</dbReference>
<keyword evidence="4 6" id="KW-1133">Transmembrane helix</keyword>
<comment type="caution">
    <text evidence="6">Lacks conserved residue(s) required for the propagation of feature annotation.</text>
</comment>
<evidence type="ECO:0000256" key="2">
    <source>
        <dbReference type="ARBA" id="ARBA00005402"/>
    </source>
</evidence>
<dbReference type="GO" id="GO:0006695">
    <property type="term" value="P:cholesterol biosynthetic process"/>
    <property type="evidence" value="ECO:0007669"/>
    <property type="project" value="UniProtKB-UniRule"/>
</dbReference>
<keyword evidence="6" id="KW-0756">Sterol biosynthesis</keyword>
<feature type="transmembrane region" description="Helical" evidence="6">
    <location>
        <begin position="21"/>
        <end position="43"/>
    </location>
</feature>
<keyword evidence="6" id="KW-0443">Lipid metabolism</keyword>
<dbReference type="GO" id="GO:0005637">
    <property type="term" value="C:nuclear inner membrane"/>
    <property type="evidence" value="ECO:0007669"/>
    <property type="project" value="TreeGrafter"/>
</dbReference>
<keyword evidence="3 6" id="KW-0812">Transmembrane</keyword>
<keyword evidence="6" id="KW-0152">Cholesterol biosynthesis</keyword>
<feature type="transmembrane region" description="Helical" evidence="6">
    <location>
        <begin position="132"/>
        <end position="152"/>
    </location>
</feature>
<comment type="similarity">
    <text evidence="2 6">Belongs to the ERG4/ERG24 family.</text>
</comment>
<comment type="subcellular location">
    <subcellularLocation>
        <location evidence="6">Endoplasmic reticulum membrane</location>
        <topology evidence="6">Multi-pass membrane protein</topology>
    </subcellularLocation>
    <subcellularLocation>
        <location evidence="1">Membrane</location>
        <topology evidence="1">Multi-pass membrane protein</topology>
    </subcellularLocation>
    <subcellularLocation>
        <location evidence="6">Microsome membrane</location>
        <topology evidence="6">Multi-pass membrane protein</topology>
    </subcellularLocation>
</comment>
<dbReference type="Ensembl" id="ENSEBUT00000004892.1">
    <property type="protein sequence ID" value="ENSEBUP00000004454.1"/>
    <property type="gene ID" value="ENSEBUG00000003151.1"/>
</dbReference>
<keyword evidence="6" id="KW-0752">Steroid biosynthesis</keyword>
<keyword evidence="6" id="KW-0753">Steroid metabolism</keyword>
<proteinExistence type="inferred from homology"/>
<evidence type="ECO:0000256" key="6">
    <source>
        <dbReference type="RuleBase" id="RU369120"/>
    </source>
</evidence>
<protein>
    <recommendedName>
        <fullName evidence="6">Delta(14)-sterol reductase TM7SF2</fullName>
        <shortName evidence="6">Delta-14-SR</shortName>
        <ecNumber evidence="6">1.3.1.70</ecNumber>
    </recommendedName>
    <alternativeName>
        <fullName evidence="6">3-beta-hydroxysterol Delta (14)-reductase</fullName>
    </alternativeName>
    <alternativeName>
        <fullName evidence="6">C-14 sterol reductase</fullName>
    </alternativeName>
    <alternativeName>
        <fullName evidence="6">Sterol C14-reductase</fullName>
    </alternativeName>
    <alternativeName>
        <fullName evidence="6">Transmembrane 7 superfamily member 2</fullName>
    </alternativeName>
</protein>
<dbReference type="PANTHER" id="PTHR21257">
    <property type="entry name" value="DELTA(14)-STEROL REDUCTASE"/>
    <property type="match status" value="1"/>
</dbReference>
<dbReference type="OMA" id="WMILACQ"/>
<evidence type="ECO:0000256" key="1">
    <source>
        <dbReference type="ARBA" id="ARBA00004141"/>
    </source>
</evidence>
<sequence>MEKTPKFRPQLALVAGSGLRLLQRYLIVILIPLWMILACQAPSGALFPLPRLPGSWSTLWEPKAFLIVLAWCFLQAGLYLLPLGKVGEGPPMPNGVKLKYNLNGVQAFVITTGLMAYLWYAGVNLAYVYQHYLQLMIAAYTIGLIFCFLLYVKSFAAPIEELVPNANTGKAVLIVIVCVISWSTVVI</sequence>
<organism evidence="7 8">
    <name type="scientific">Eptatretus burgeri</name>
    <name type="common">Inshore hagfish</name>
    <dbReference type="NCBI Taxonomy" id="7764"/>
    <lineage>
        <taxon>Eukaryota</taxon>
        <taxon>Metazoa</taxon>
        <taxon>Chordata</taxon>
        <taxon>Craniata</taxon>
        <taxon>Vertebrata</taxon>
        <taxon>Cyclostomata</taxon>
        <taxon>Myxini</taxon>
        <taxon>Myxiniformes</taxon>
        <taxon>Myxinidae</taxon>
        <taxon>Eptatretinae</taxon>
        <taxon>Eptatretus</taxon>
    </lineage>
</organism>
<dbReference type="GO" id="GO:0050613">
    <property type="term" value="F:Delta14-sterol reductase activity"/>
    <property type="evidence" value="ECO:0007669"/>
    <property type="project" value="UniProtKB-UniRule"/>
</dbReference>
<keyword evidence="6" id="KW-0560">Oxidoreductase</keyword>
<keyword evidence="5 6" id="KW-0472">Membrane</keyword>
<evidence type="ECO:0000256" key="4">
    <source>
        <dbReference type="ARBA" id="ARBA00022989"/>
    </source>
</evidence>
<comment type="pathway">
    <text evidence="6">Steroid biosynthesis; cholesterol biosynthesis.</text>
</comment>
<comment type="catalytic activity">
    <reaction evidence="6">
        <text>4,4-dimethyl-5alpha-cholesta-8,24-dien-3beta-ol + NADP(+) = 4,4-dimethyl-5alpha-cholesta-8,14,24-trien-3beta-ol + NADPH + H(+)</text>
        <dbReference type="Rhea" id="RHEA:18561"/>
        <dbReference type="ChEBI" id="CHEBI:15378"/>
        <dbReference type="ChEBI" id="CHEBI:17813"/>
        <dbReference type="ChEBI" id="CHEBI:18364"/>
        <dbReference type="ChEBI" id="CHEBI:57783"/>
        <dbReference type="ChEBI" id="CHEBI:58349"/>
        <dbReference type="EC" id="1.3.1.70"/>
    </reaction>
</comment>
<keyword evidence="6" id="KW-0444">Lipid biosynthesis</keyword>
<keyword evidence="8" id="KW-1185">Reference proteome</keyword>
<keyword evidence="6" id="KW-0153">Cholesterol metabolism</keyword>
<keyword evidence="6" id="KW-0256">Endoplasmic reticulum</keyword>
<comment type="function">
    <text evidence="6">Catalyzes the reduction of the C14-unsaturated bond of lanosterol, as part of the metabolic pathway leading to cholesterol biosynthesis.</text>
</comment>
<dbReference type="InterPro" id="IPR001171">
    <property type="entry name" value="ERG24_DHCR-like"/>
</dbReference>
<feature type="transmembrane region" description="Helical" evidence="6">
    <location>
        <begin position="63"/>
        <end position="81"/>
    </location>
</feature>
<dbReference type="AlphaFoldDB" id="A0A8C4PY87"/>
<evidence type="ECO:0000313" key="7">
    <source>
        <dbReference type="Ensembl" id="ENSEBUP00000004454.1"/>
    </source>
</evidence>